<dbReference type="InterPro" id="IPR046342">
    <property type="entry name" value="CBS_dom_sf"/>
</dbReference>
<reference evidence="4 5" key="1">
    <citation type="journal article" date="2016" name="Front. Microbiol.">
        <title>Genomic Resource of Rice Seed Associated Bacteria.</title>
        <authorList>
            <person name="Midha S."/>
            <person name="Bansal K."/>
            <person name="Sharma S."/>
            <person name="Kumar N."/>
            <person name="Patil P.P."/>
            <person name="Chaudhry V."/>
            <person name="Patil P.B."/>
        </authorList>
    </citation>
    <scope>NUCLEOTIDE SEQUENCE [LARGE SCALE GENOMIC DNA]</scope>
    <source>
        <strain evidence="4 5">NS365</strain>
    </source>
</reference>
<dbReference type="Proteomes" id="UP000078529">
    <property type="component" value="Unassembled WGS sequence"/>
</dbReference>
<dbReference type="InterPro" id="IPR000644">
    <property type="entry name" value="CBS_dom"/>
</dbReference>
<dbReference type="SMART" id="SM00116">
    <property type="entry name" value="CBS"/>
    <property type="match status" value="2"/>
</dbReference>
<dbReference type="PANTHER" id="PTHR43080:SF2">
    <property type="entry name" value="CBS DOMAIN-CONTAINING PROTEIN"/>
    <property type="match status" value="1"/>
</dbReference>
<dbReference type="Pfam" id="PF00571">
    <property type="entry name" value="CBS"/>
    <property type="match status" value="2"/>
</dbReference>
<proteinExistence type="predicted"/>
<organism evidence="4 5">
    <name type="scientific">Aureimonas ureilytica</name>
    <dbReference type="NCBI Taxonomy" id="401562"/>
    <lineage>
        <taxon>Bacteria</taxon>
        <taxon>Pseudomonadati</taxon>
        <taxon>Pseudomonadota</taxon>
        <taxon>Alphaproteobacteria</taxon>
        <taxon>Hyphomicrobiales</taxon>
        <taxon>Aurantimonadaceae</taxon>
        <taxon>Aureimonas</taxon>
    </lineage>
</organism>
<sequence length="142" mass="15192">MKIEAVMTRHVEYAAPGDPASELAVMMGELDVGALPIGSDEELLGVVTDRDILYRVVARGLHPAQVEASDILSSPVIACRESDDLQTAMDLMAANHVRRLAVRSEGGRVVGWVTLADLSRKLLLDSRTVQDGLAEISRGSVG</sequence>
<dbReference type="RefSeq" id="WP_058599978.1">
    <property type="nucleotide sequence ID" value="NZ_LDQA01000021.1"/>
</dbReference>
<protein>
    <recommendedName>
        <fullName evidence="3">CBS domain-containing protein</fullName>
    </recommendedName>
</protein>
<dbReference type="SUPFAM" id="SSF54631">
    <property type="entry name" value="CBS-domain pair"/>
    <property type="match status" value="1"/>
</dbReference>
<accession>A0A175RQF2</accession>
<name>A0A175RQF2_9HYPH</name>
<dbReference type="InterPro" id="IPR051257">
    <property type="entry name" value="Diverse_CBS-Domain"/>
</dbReference>
<dbReference type="PROSITE" id="PS51371">
    <property type="entry name" value="CBS"/>
    <property type="match status" value="2"/>
</dbReference>
<feature type="domain" description="CBS" evidence="3">
    <location>
        <begin position="72"/>
        <end position="129"/>
    </location>
</feature>
<dbReference type="EMBL" id="LDQA01000021">
    <property type="protein sequence ID" value="KTR05956.1"/>
    <property type="molecule type" value="Genomic_DNA"/>
</dbReference>
<evidence type="ECO:0000256" key="2">
    <source>
        <dbReference type="PROSITE-ProRule" id="PRU00703"/>
    </source>
</evidence>
<dbReference type="AlphaFoldDB" id="A0A175RQF2"/>
<dbReference type="PANTHER" id="PTHR43080">
    <property type="entry name" value="CBS DOMAIN-CONTAINING PROTEIN CBSX3, MITOCHONDRIAL"/>
    <property type="match status" value="1"/>
</dbReference>
<evidence type="ECO:0000256" key="1">
    <source>
        <dbReference type="ARBA" id="ARBA00023122"/>
    </source>
</evidence>
<dbReference type="PATRIC" id="fig|401562.4.peg.1590"/>
<keyword evidence="5" id="KW-1185">Reference proteome</keyword>
<evidence type="ECO:0000313" key="5">
    <source>
        <dbReference type="Proteomes" id="UP000078529"/>
    </source>
</evidence>
<comment type="caution">
    <text evidence="4">The sequence shown here is derived from an EMBL/GenBank/DDBJ whole genome shotgun (WGS) entry which is preliminary data.</text>
</comment>
<evidence type="ECO:0000313" key="4">
    <source>
        <dbReference type="EMBL" id="KTR05956.1"/>
    </source>
</evidence>
<keyword evidence="1 2" id="KW-0129">CBS domain</keyword>
<gene>
    <name evidence="4" type="ORF">NS365_09160</name>
</gene>
<dbReference type="Gene3D" id="3.10.580.10">
    <property type="entry name" value="CBS-domain"/>
    <property type="match status" value="1"/>
</dbReference>
<feature type="domain" description="CBS" evidence="3">
    <location>
        <begin position="7"/>
        <end position="64"/>
    </location>
</feature>
<evidence type="ECO:0000259" key="3">
    <source>
        <dbReference type="PROSITE" id="PS51371"/>
    </source>
</evidence>